<dbReference type="Gene3D" id="1.10.260.40">
    <property type="entry name" value="lambda repressor-like DNA-binding domains"/>
    <property type="match status" value="1"/>
</dbReference>
<keyword evidence="2" id="KW-0238">DNA-binding</keyword>
<dbReference type="RefSeq" id="WP_089412418.1">
    <property type="nucleotide sequence ID" value="NZ_FZQA01000003.1"/>
</dbReference>
<dbReference type="OrthoDB" id="9785973at2"/>
<dbReference type="SMART" id="SM00530">
    <property type="entry name" value="HTH_XRE"/>
    <property type="match status" value="1"/>
</dbReference>
<sequence>MSDPNATPRDLFGARLKAWRARRRKTQLDLALEAGISQKHLSFVETGRALPSREMVVLLCASLDIPLRERNAMLAAAGYAPLYRARPLDDPSLRPAVEAVRLLLDGHMPYPALAVDRGWNMLAANDAALALAQGAADPSLLDPPANVLRLSLHPNGLAPHILNLSQWRVHVLARLRRQIEATGDRDLETLYAELSGFPAPERAEAEEFNGVFTPLTLRAGESVLSLFSATTVFGSPTDVTLSELAIESFFPADDATRALLSGARFEAARPLSRSPRESKRNAP</sequence>
<evidence type="ECO:0000313" key="2">
    <source>
        <dbReference type="EMBL" id="SNT73332.1"/>
    </source>
</evidence>
<dbReference type="Pfam" id="PF13560">
    <property type="entry name" value="HTH_31"/>
    <property type="match status" value="1"/>
</dbReference>
<organism evidence="2 3">
    <name type="scientific">Amphiplicatus metriothermophilus</name>
    <dbReference type="NCBI Taxonomy" id="1519374"/>
    <lineage>
        <taxon>Bacteria</taxon>
        <taxon>Pseudomonadati</taxon>
        <taxon>Pseudomonadota</taxon>
        <taxon>Alphaproteobacteria</taxon>
        <taxon>Parvularculales</taxon>
        <taxon>Parvularculaceae</taxon>
        <taxon>Amphiplicatus</taxon>
    </lineage>
</organism>
<keyword evidence="3" id="KW-1185">Reference proteome</keyword>
<accession>A0A239PTU5</accession>
<reference evidence="2 3" key="1">
    <citation type="submission" date="2017-07" db="EMBL/GenBank/DDBJ databases">
        <authorList>
            <person name="Sun Z.S."/>
            <person name="Albrecht U."/>
            <person name="Echele G."/>
            <person name="Lee C.C."/>
        </authorList>
    </citation>
    <scope>NUCLEOTIDE SEQUENCE [LARGE SCALE GENOMIC DNA]</scope>
    <source>
        <strain evidence="2 3">CGMCC 1.12710</strain>
    </source>
</reference>
<proteinExistence type="predicted"/>
<evidence type="ECO:0000259" key="1">
    <source>
        <dbReference type="PROSITE" id="PS50943"/>
    </source>
</evidence>
<dbReference type="GO" id="GO:0003677">
    <property type="term" value="F:DNA binding"/>
    <property type="evidence" value="ECO:0007669"/>
    <property type="project" value="UniProtKB-KW"/>
</dbReference>
<dbReference type="Gene3D" id="3.30.450.180">
    <property type="match status" value="1"/>
</dbReference>
<dbReference type="InterPro" id="IPR001387">
    <property type="entry name" value="Cro/C1-type_HTH"/>
</dbReference>
<evidence type="ECO:0000313" key="3">
    <source>
        <dbReference type="Proteomes" id="UP000198346"/>
    </source>
</evidence>
<feature type="domain" description="HTH cro/C1-type" evidence="1">
    <location>
        <begin position="16"/>
        <end position="70"/>
    </location>
</feature>
<name>A0A239PTU5_9PROT</name>
<protein>
    <submittedName>
        <fullName evidence="2">DNA-binding transcriptional regulator, XRE-family HTH domain</fullName>
    </submittedName>
</protein>
<dbReference type="CDD" id="cd00093">
    <property type="entry name" value="HTH_XRE"/>
    <property type="match status" value="1"/>
</dbReference>
<dbReference type="PANTHER" id="PTHR35010:SF4">
    <property type="entry name" value="BLL5781 PROTEIN"/>
    <property type="match status" value="1"/>
</dbReference>
<dbReference type="Pfam" id="PF17765">
    <property type="entry name" value="MLTR_LBD"/>
    <property type="match status" value="1"/>
</dbReference>
<gene>
    <name evidence="2" type="ORF">SAMN06297382_1730</name>
</gene>
<dbReference type="AlphaFoldDB" id="A0A239PTU5"/>
<dbReference type="Proteomes" id="UP000198346">
    <property type="component" value="Unassembled WGS sequence"/>
</dbReference>
<dbReference type="EMBL" id="FZQA01000003">
    <property type="protein sequence ID" value="SNT73332.1"/>
    <property type="molecule type" value="Genomic_DNA"/>
</dbReference>
<dbReference type="PANTHER" id="PTHR35010">
    <property type="entry name" value="BLL4672 PROTEIN-RELATED"/>
    <property type="match status" value="1"/>
</dbReference>
<dbReference type="InterPro" id="IPR041413">
    <property type="entry name" value="MLTR_LBD"/>
</dbReference>
<dbReference type="SUPFAM" id="SSF47413">
    <property type="entry name" value="lambda repressor-like DNA-binding domains"/>
    <property type="match status" value="1"/>
</dbReference>
<dbReference type="PROSITE" id="PS50943">
    <property type="entry name" value="HTH_CROC1"/>
    <property type="match status" value="1"/>
</dbReference>
<dbReference type="InterPro" id="IPR010982">
    <property type="entry name" value="Lambda_DNA-bd_dom_sf"/>
</dbReference>